<dbReference type="PANTHER" id="PTHR30108:SF17">
    <property type="entry name" value="FERULIC ACID DECARBOXYLASE 1"/>
    <property type="match status" value="1"/>
</dbReference>
<evidence type="ECO:0000313" key="4">
    <source>
        <dbReference type="EMBL" id="NMG15767.1"/>
    </source>
</evidence>
<dbReference type="Proteomes" id="UP000633943">
    <property type="component" value="Unassembled WGS sequence"/>
</dbReference>
<dbReference type="Gene3D" id="3.40.1670.10">
    <property type="entry name" value="UbiD C-terminal domain-like"/>
    <property type="match status" value="1"/>
</dbReference>
<evidence type="ECO:0000313" key="5">
    <source>
        <dbReference type="Proteomes" id="UP000633943"/>
    </source>
</evidence>
<dbReference type="Pfam" id="PF20696">
    <property type="entry name" value="UbiD_C"/>
    <property type="match status" value="1"/>
</dbReference>
<dbReference type="InterPro" id="IPR048304">
    <property type="entry name" value="UbiD_Rift_dom"/>
</dbReference>
<proteinExistence type="predicted"/>
<evidence type="ECO:0000259" key="2">
    <source>
        <dbReference type="Pfam" id="PF20695"/>
    </source>
</evidence>
<comment type="caution">
    <text evidence="4">The sequence shown here is derived from an EMBL/GenBank/DDBJ whole genome shotgun (WGS) entry which is preliminary data.</text>
</comment>
<evidence type="ECO:0000259" key="1">
    <source>
        <dbReference type="Pfam" id="PF01977"/>
    </source>
</evidence>
<protein>
    <submittedName>
        <fullName evidence="4">UbiD family decarboxylase</fullName>
    </submittedName>
</protein>
<reference evidence="4 5" key="1">
    <citation type="submission" date="2019-12" db="EMBL/GenBank/DDBJ databases">
        <title>Comparative genomics gives insights into the taxonomy of the Azoarcus-Aromatoleum group and reveals separate origins of nif in the plant-associated Azoarcus and non-plant-associated Aromatoleum sub-groups.</title>
        <authorList>
            <person name="Lafos M."/>
            <person name="Maluk M."/>
            <person name="Batista M."/>
            <person name="Junghare M."/>
            <person name="Carmona M."/>
            <person name="Faoro H."/>
            <person name="Cruz L.M."/>
            <person name="Battistoni F."/>
            <person name="De Souza E."/>
            <person name="Pedrosa F."/>
            <person name="Chen W.-M."/>
            <person name="Poole P.S."/>
            <person name="Dixon R.A."/>
            <person name="James E.K."/>
        </authorList>
    </citation>
    <scope>NUCLEOTIDE SEQUENCE [LARGE SCALE GENOMIC DNA]</scope>
    <source>
        <strain evidence="4 5">PbN1</strain>
    </source>
</reference>
<dbReference type="SUPFAM" id="SSF143968">
    <property type="entry name" value="UbiD C-terminal domain-like"/>
    <property type="match status" value="1"/>
</dbReference>
<sequence length="527" mass="58853">MNDLATKGLGKAAERVGEKDLRAALEWFRSKGYLVETNQEVNPDLEITGLQKIFDGSLPMLFNNVKGMPHARAITNLFGDIRVVEELFGWKDSLERVKKVAHAIDHPLKPVIIEQGEAPVQEEVLTSDLDVNKWLTAIRHTPLETEMTIGSGISCVVGPYFDGGSHIGYNRMNFRWGNVGTFQISPGSHMWQVMTEHYKDDEPIPLTMCFGVPPSCTYVAGAGFDYAILPKGCDEIGIAGAIQGTPVRLVKCRTIDAYTLADAEYVLEGYLHPRDKRYETAESEAADIQGRFHFHPEWAGYMGKAYKAPTFHVTAITMRRRESKPIIFPLGVHTADDANIDTSVRESAIFALCERLQPGIVQNVHIPYCMTDWGGCIIQVKKRNQIEEGWQRNFLAAILACSQGMRLAIAVSEDVDIYSMDDIMWCLTTRVNPQTDILNPLPGGRGQTFMPAERMTSGDKQWTASNTQFEGGMGIDATVPYGYENDFHRPVYGVDLVRPENFFDGTDIDKMKSRMAGWVLSLARTGR</sequence>
<evidence type="ECO:0000259" key="3">
    <source>
        <dbReference type="Pfam" id="PF20696"/>
    </source>
</evidence>
<dbReference type="EMBL" id="WTVP01000021">
    <property type="protein sequence ID" value="NMG15767.1"/>
    <property type="molecule type" value="Genomic_DNA"/>
</dbReference>
<feature type="domain" description="3-octaprenyl-4-hydroxybenzoate carboxy-lyase-like N-terminal" evidence="2">
    <location>
        <begin position="25"/>
        <end position="103"/>
    </location>
</feature>
<dbReference type="Pfam" id="PF01977">
    <property type="entry name" value="UbiD"/>
    <property type="match status" value="1"/>
</dbReference>
<feature type="domain" description="3-octaprenyl-4-hydroxybenzoate carboxy-lyase-like C-terminal" evidence="3">
    <location>
        <begin position="344"/>
        <end position="477"/>
    </location>
</feature>
<accession>A0ABX1NW96</accession>
<organism evidence="4 5">
    <name type="scientific">Aromatoleum bremense</name>
    <dbReference type="NCBI Taxonomy" id="76115"/>
    <lineage>
        <taxon>Bacteria</taxon>
        <taxon>Pseudomonadati</taxon>
        <taxon>Pseudomonadota</taxon>
        <taxon>Betaproteobacteria</taxon>
        <taxon>Rhodocyclales</taxon>
        <taxon>Rhodocyclaceae</taxon>
        <taxon>Aromatoleum</taxon>
    </lineage>
</organism>
<dbReference type="SUPFAM" id="SSF50475">
    <property type="entry name" value="FMN-binding split barrel"/>
    <property type="match status" value="1"/>
</dbReference>
<keyword evidence="5" id="KW-1185">Reference proteome</keyword>
<dbReference type="InterPro" id="IPR049381">
    <property type="entry name" value="UbiD-like_C"/>
</dbReference>
<dbReference type="InterPro" id="IPR002830">
    <property type="entry name" value="UbiD"/>
</dbReference>
<dbReference type="InterPro" id="IPR049383">
    <property type="entry name" value="UbiD-like_N"/>
</dbReference>
<gene>
    <name evidence="4" type="ORF">GPA24_09460</name>
</gene>
<dbReference type="Pfam" id="PF20695">
    <property type="entry name" value="UbiD_N"/>
    <property type="match status" value="1"/>
</dbReference>
<dbReference type="RefSeq" id="WP_169202400.1">
    <property type="nucleotide sequence ID" value="NZ_CP059467.1"/>
</dbReference>
<feature type="domain" description="3-octaprenyl-4-hydroxybenzoate carboxy-lyase-like Rift-related" evidence="1">
    <location>
        <begin position="114"/>
        <end position="322"/>
    </location>
</feature>
<dbReference type="PANTHER" id="PTHR30108">
    <property type="entry name" value="3-OCTAPRENYL-4-HYDROXYBENZOATE CARBOXY-LYASE-RELATED"/>
    <property type="match status" value="1"/>
</dbReference>
<name>A0ABX1NW96_9RHOO</name>